<gene>
    <name evidence="1" type="ORF">ABB29_07170</name>
</gene>
<dbReference type="STRING" id="344882.ABB29_07170"/>
<dbReference type="PATRIC" id="fig|344882.3.peg.2776"/>
<dbReference type="Proteomes" id="UP000052052">
    <property type="component" value="Unassembled WGS sequence"/>
</dbReference>
<protein>
    <submittedName>
        <fullName evidence="1">Uncharacterized protein</fullName>
    </submittedName>
</protein>
<name>A0A0R0CKE8_9GAMM</name>
<comment type="caution">
    <text evidence="1">The sequence shown here is derived from an EMBL/GenBank/DDBJ whole genome shotgun (WGS) entry which is preliminary data.</text>
</comment>
<dbReference type="EMBL" id="LDJL01000007">
    <property type="protein sequence ID" value="KRG70016.1"/>
    <property type="molecule type" value="Genomic_DNA"/>
</dbReference>
<keyword evidence="2" id="KW-1185">Reference proteome</keyword>
<sequence length="137" mass="15468">MNDSAFNTHIDRPGVRPPASPHVLDQLLRMIQGGVSSSIADPGLAALSRPCLEQISASAQRQADQCGETTLLMMELLQQLLDEPSPQSPDLLRRLSRQQHACYLDQQRWQSLADNASYYRRHPRVAERIACWFTRNS</sequence>
<organism evidence="1 2">
    <name type="scientific">Pseudoxanthomonas dokdonensis</name>
    <dbReference type="NCBI Taxonomy" id="344882"/>
    <lineage>
        <taxon>Bacteria</taxon>
        <taxon>Pseudomonadati</taxon>
        <taxon>Pseudomonadota</taxon>
        <taxon>Gammaproteobacteria</taxon>
        <taxon>Lysobacterales</taxon>
        <taxon>Lysobacteraceae</taxon>
        <taxon>Pseudoxanthomonas</taxon>
    </lineage>
</organism>
<reference evidence="1 2" key="1">
    <citation type="submission" date="2015-05" db="EMBL/GenBank/DDBJ databases">
        <title>Genome sequencing and analysis of members of genus Stenotrophomonas.</title>
        <authorList>
            <person name="Patil P.P."/>
            <person name="Midha S."/>
            <person name="Patil P.B."/>
        </authorList>
    </citation>
    <scope>NUCLEOTIDE SEQUENCE [LARGE SCALE GENOMIC DNA]</scope>
    <source>
        <strain evidence="1 2">DSM 21858</strain>
    </source>
</reference>
<proteinExistence type="predicted"/>
<dbReference type="OrthoDB" id="5986495at2"/>
<accession>A0A0R0CKE8</accession>
<evidence type="ECO:0000313" key="1">
    <source>
        <dbReference type="EMBL" id="KRG70016.1"/>
    </source>
</evidence>
<dbReference type="AlphaFoldDB" id="A0A0R0CKE8"/>
<dbReference type="RefSeq" id="WP_057657945.1">
    <property type="nucleotide sequence ID" value="NZ_LDJL01000007.1"/>
</dbReference>
<evidence type="ECO:0000313" key="2">
    <source>
        <dbReference type="Proteomes" id="UP000052052"/>
    </source>
</evidence>